<dbReference type="CDD" id="cd02811">
    <property type="entry name" value="IDI-2_FMN"/>
    <property type="match status" value="1"/>
</dbReference>
<dbReference type="InterPro" id="IPR013785">
    <property type="entry name" value="Aldolase_TIM"/>
</dbReference>
<comment type="function">
    <text evidence="11">Involved in the biosynthesis of isoprenoids. Catalyzes the 1,3-allylic rearrangement of the homoallylic substrate isopentenyl (IPP) to its allylic isomer, dimethylallyl diphosphate (DMAPP).</text>
</comment>
<accession>Q0G559</accession>
<evidence type="ECO:0000259" key="12">
    <source>
        <dbReference type="Pfam" id="PF01070"/>
    </source>
</evidence>
<organism evidence="13 14">
    <name type="scientific">Fulvimarina pelagi HTCC2506</name>
    <dbReference type="NCBI Taxonomy" id="314231"/>
    <lineage>
        <taxon>Bacteria</taxon>
        <taxon>Pseudomonadati</taxon>
        <taxon>Pseudomonadota</taxon>
        <taxon>Alphaproteobacteria</taxon>
        <taxon>Hyphomicrobiales</taxon>
        <taxon>Aurantimonadaceae</taxon>
        <taxon>Fulvimarina</taxon>
    </lineage>
</organism>
<keyword evidence="3 11" id="KW-0285">Flavoprotein</keyword>
<keyword evidence="9 11" id="KW-0413">Isomerase</keyword>
<keyword evidence="6 11" id="KW-0460">Magnesium</keyword>
<sequence length="367" mass="38108">MTDESTGRIALAADSAESQVSDIGSRKIDHLDIVLAQDERARFAATGLDRVIFEHVALPELALDEIDLSVPFLGRTLRAPLLISSMTGGPERSARINDHLAEAAEALNIALAVGSQRVALEGRGGRGLDLTLRQRAPSVPILSNIGGAQFVLGYGEDEAMRAVEMIGADALIIHLNPLQEAVQTGGDTDWRGVLSAIERLCANLTVPVVVKEVGAGISGPVARRLVEAGVSVIDVAGAGGTSWAQVEAARAPDPRQKAIAELFAGWGIGTARAVADARLACPETPIIASGGIRNGIEVAQAIRCGADLAGQAAATLKAAETSTEAVIAHFEDVIRTLRIVCFCTGSASIEALKTATLVDPPNFLAGK</sequence>
<comment type="catalytic activity">
    <reaction evidence="11">
        <text>isopentenyl diphosphate = dimethylallyl diphosphate</text>
        <dbReference type="Rhea" id="RHEA:23284"/>
        <dbReference type="ChEBI" id="CHEBI:57623"/>
        <dbReference type="ChEBI" id="CHEBI:128769"/>
        <dbReference type="EC" id="5.3.3.2"/>
    </reaction>
</comment>
<dbReference type="AlphaFoldDB" id="Q0G559"/>
<dbReference type="GO" id="GO:0008299">
    <property type="term" value="P:isoprenoid biosynthetic process"/>
    <property type="evidence" value="ECO:0007669"/>
    <property type="project" value="UniProtKB-UniRule"/>
</dbReference>
<comment type="caution">
    <text evidence="11">Lacks conserved residue(s) required for the propagation of feature annotation.</text>
</comment>
<evidence type="ECO:0000256" key="1">
    <source>
        <dbReference type="ARBA" id="ARBA00001917"/>
    </source>
</evidence>
<evidence type="ECO:0000256" key="10">
    <source>
        <dbReference type="ARBA" id="ARBA00025810"/>
    </source>
</evidence>
<feature type="domain" description="FMN-dependent dehydrogenase" evidence="12">
    <location>
        <begin position="195"/>
        <end position="356"/>
    </location>
</feature>
<evidence type="ECO:0000313" key="13">
    <source>
        <dbReference type="EMBL" id="EAU43205.1"/>
    </source>
</evidence>
<dbReference type="Proteomes" id="UP000004310">
    <property type="component" value="Unassembled WGS sequence"/>
</dbReference>
<comment type="caution">
    <text evidence="13">The sequence shown here is derived from an EMBL/GenBank/DDBJ whole genome shotgun (WGS) entry which is preliminary data.</text>
</comment>
<dbReference type="STRING" id="217511.GCA_001463845_00793"/>
<keyword evidence="14" id="KW-1185">Reference proteome</keyword>
<feature type="binding site" evidence="11">
    <location>
        <begin position="26"/>
        <end position="27"/>
    </location>
    <ligand>
        <name>substrate</name>
    </ligand>
</feature>
<dbReference type="EMBL" id="AATP01000001">
    <property type="protein sequence ID" value="EAU43205.1"/>
    <property type="molecule type" value="Genomic_DNA"/>
</dbReference>
<comment type="cofactor">
    <cofactor evidence="11">
        <name>Mg(2+)</name>
        <dbReference type="ChEBI" id="CHEBI:18420"/>
    </cofactor>
</comment>
<keyword evidence="8 11" id="KW-0414">Isoprene biosynthesis</keyword>
<proteinExistence type="inferred from homology"/>
<evidence type="ECO:0000256" key="8">
    <source>
        <dbReference type="ARBA" id="ARBA00023229"/>
    </source>
</evidence>
<evidence type="ECO:0000256" key="9">
    <source>
        <dbReference type="ARBA" id="ARBA00023235"/>
    </source>
</evidence>
<feature type="binding site" evidence="11">
    <location>
        <position position="179"/>
    </location>
    <ligand>
        <name>substrate</name>
    </ligand>
</feature>
<dbReference type="HAMAP" id="MF_00354">
    <property type="entry name" value="Idi_2"/>
    <property type="match status" value="1"/>
</dbReference>
<comment type="cofactor">
    <cofactor evidence="1 11">
        <name>FMN</name>
        <dbReference type="ChEBI" id="CHEBI:58210"/>
    </cofactor>
</comment>
<dbReference type="Gene3D" id="3.20.20.70">
    <property type="entry name" value="Aldolase class I"/>
    <property type="match status" value="1"/>
</dbReference>
<dbReference type="PIRSF" id="PIRSF003314">
    <property type="entry name" value="IPP_isomerase"/>
    <property type="match status" value="1"/>
</dbReference>
<keyword evidence="7 11" id="KW-0521">NADP</keyword>
<dbReference type="GO" id="GO:0010181">
    <property type="term" value="F:FMN binding"/>
    <property type="evidence" value="ECO:0007669"/>
    <property type="project" value="UniProtKB-UniRule"/>
</dbReference>
<keyword evidence="2 11" id="KW-0963">Cytoplasm</keyword>
<dbReference type="GO" id="GO:0016491">
    <property type="term" value="F:oxidoreductase activity"/>
    <property type="evidence" value="ECO:0007669"/>
    <property type="project" value="InterPro"/>
</dbReference>
<dbReference type="SUPFAM" id="SSF51395">
    <property type="entry name" value="FMN-linked oxidoreductases"/>
    <property type="match status" value="1"/>
</dbReference>
<comment type="subcellular location">
    <subcellularLocation>
        <location evidence="11">Cytoplasm</location>
    </subcellularLocation>
</comment>
<evidence type="ECO:0000313" key="14">
    <source>
        <dbReference type="Proteomes" id="UP000004310"/>
    </source>
</evidence>
<dbReference type="GO" id="GO:0004452">
    <property type="term" value="F:isopentenyl-diphosphate delta-isomerase activity"/>
    <property type="evidence" value="ECO:0007669"/>
    <property type="project" value="UniProtKB-UniRule"/>
</dbReference>
<feature type="binding site" evidence="11">
    <location>
        <position position="84"/>
    </location>
    <ligand>
        <name>FMN</name>
        <dbReference type="ChEBI" id="CHEBI:58210"/>
    </ligand>
</feature>
<gene>
    <name evidence="11" type="primary">fni</name>
    <name evidence="13" type="ORF">FP2506_10186</name>
</gene>
<dbReference type="EC" id="5.3.3.2" evidence="11"/>
<evidence type="ECO:0000256" key="4">
    <source>
        <dbReference type="ARBA" id="ARBA00022643"/>
    </source>
</evidence>
<keyword evidence="4 11" id="KW-0288">FMN</keyword>
<dbReference type="GO" id="GO:0005737">
    <property type="term" value="C:cytoplasm"/>
    <property type="evidence" value="ECO:0007669"/>
    <property type="project" value="UniProtKB-SubCell"/>
</dbReference>
<feature type="binding site" evidence="11">
    <location>
        <position position="115"/>
    </location>
    <ligand>
        <name>FMN</name>
        <dbReference type="ChEBI" id="CHEBI:58210"/>
    </ligand>
</feature>
<feature type="binding site" evidence="11">
    <location>
        <begin position="115"/>
        <end position="117"/>
    </location>
    <ligand>
        <name>substrate</name>
    </ligand>
</feature>
<feature type="binding site" evidence="11">
    <location>
        <begin position="85"/>
        <end position="87"/>
    </location>
    <ligand>
        <name>FMN</name>
        <dbReference type="ChEBI" id="CHEBI:58210"/>
    </ligand>
</feature>
<comment type="similarity">
    <text evidence="11">Belongs to the IPP isomerase type 2 family.</text>
</comment>
<name>Q0G559_9HYPH</name>
<evidence type="ECO:0000256" key="7">
    <source>
        <dbReference type="ARBA" id="ARBA00022857"/>
    </source>
</evidence>
<dbReference type="eggNOG" id="COG1304">
    <property type="taxonomic scope" value="Bacteria"/>
</dbReference>
<dbReference type="GO" id="GO:0070402">
    <property type="term" value="F:NADPH binding"/>
    <property type="evidence" value="ECO:0007669"/>
    <property type="project" value="UniProtKB-UniRule"/>
</dbReference>
<comment type="subunit">
    <text evidence="10 11">Homooctamer. Dimer of tetramers.</text>
</comment>
<evidence type="ECO:0000256" key="3">
    <source>
        <dbReference type="ARBA" id="ARBA00022630"/>
    </source>
</evidence>
<evidence type="ECO:0000256" key="6">
    <source>
        <dbReference type="ARBA" id="ARBA00022842"/>
    </source>
</evidence>
<dbReference type="Pfam" id="PF01070">
    <property type="entry name" value="FMN_dh"/>
    <property type="match status" value="1"/>
</dbReference>
<dbReference type="NCBIfam" id="TIGR02151">
    <property type="entry name" value="IPP_isom_2"/>
    <property type="match status" value="1"/>
</dbReference>
<feature type="binding site" evidence="11">
    <location>
        <position position="144"/>
    </location>
    <ligand>
        <name>FMN</name>
        <dbReference type="ChEBI" id="CHEBI:58210"/>
    </ligand>
</feature>
<feature type="binding site" evidence="11">
    <location>
        <begin position="312"/>
        <end position="313"/>
    </location>
    <ligand>
        <name>FMN</name>
        <dbReference type="ChEBI" id="CHEBI:58210"/>
    </ligand>
</feature>
<feature type="binding site" evidence="11">
    <location>
        <position position="180"/>
    </location>
    <ligand>
        <name>Mg(2+)</name>
        <dbReference type="ChEBI" id="CHEBI:18420"/>
    </ligand>
</feature>
<evidence type="ECO:0000256" key="5">
    <source>
        <dbReference type="ARBA" id="ARBA00022723"/>
    </source>
</evidence>
<dbReference type="HOGENOM" id="CLU_065515_1_0_5"/>
<feature type="binding site" evidence="11">
    <location>
        <begin position="291"/>
        <end position="293"/>
    </location>
    <ligand>
        <name>FMN</name>
        <dbReference type="ChEBI" id="CHEBI:58210"/>
    </ligand>
</feature>
<feature type="binding site" evidence="11">
    <location>
        <position position="211"/>
    </location>
    <ligand>
        <name>FMN</name>
        <dbReference type="ChEBI" id="CHEBI:58210"/>
    </ligand>
</feature>
<evidence type="ECO:0000256" key="11">
    <source>
        <dbReference type="HAMAP-Rule" id="MF_00354"/>
    </source>
</evidence>
<protein>
    <recommendedName>
        <fullName evidence="11">Isopentenyl-diphosphate delta-isomerase</fullName>
        <shortName evidence="11">IPP isomerase</shortName>
        <ecNumber evidence="11">5.3.3.2</ecNumber>
    </recommendedName>
    <alternativeName>
        <fullName evidence="11">Isopentenyl diphosphate:dimethylallyl diphosphate isomerase</fullName>
    </alternativeName>
    <alternativeName>
        <fullName evidence="11">Isopentenyl pyrophosphate isomerase</fullName>
    </alternativeName>
    <alternativeName>
        <fullName evidence="11">Type 2 isopentenyl diphosphate isomerase</fullName>
        <shortName evidence="11">IDI-2</shortName>
    </alternativeName>
</protein>
<dbReference type="PANTHER" id="PTHR43665:SF1">
    <property type="entry name" value="ISOPENTENYL-DIPHOSPHATE DELTA-ISOMERASE"/>
    <property type="match status" value="1"/>
</dbReference>
<evidence type="ECO:0000256" key="2">
    <source>
        <dbReference type="ARBA" id="ARBA00022490"/>
    </source>
</evidence>
<feature type="binding site" evidence="11">
    <location>
        <position position="241"/>
    </location>
    <ligand>
        <name>FMN</name>
        <dbReference type="ChEBI" id="CHEBI:58210"/>
    </ligand>
</feature>
<dbReference type="PANTHER" id="PTHR43665">
    <property type="entry name" value="ISOPENTENYL-DIPHOSPHATE DELTA-ISOMERASE"/>
    <property type="match status" value="1"/>
</dbReference>
<reference evidence="13 14" key="1">
    <citation type="journal article" date="2010" name="J. Bacteriol.">
        <title>Genome sequence of Fulvimarina pelagi HTCC2506T, a Mn(II)-oxidizing alphaproteobacterium possessing an aerobic anoxygenic photosynthetic gene cluster and Xanthorhodopsin.</title>
        <authorList>
            <person name="Kang I."/>
            <person name="Oh H.M."/>
            <person name="Lim S.I."/>
            <person name="Ferriera S."/>
            <person name="Giovannoni S.J."/>
            <person name="Cho J.C."/>
        </authorList>
    </citation>
    <scope>NUCLEOTIDE SEQUENCE [LARGE SCALE GENOMIC DNA]</scope>
    <source>
        <strain evidence="13 14">HTCC2506</strain>
    </source>
</reference>
<keyword evidence="5 11" id="KW-0479">Metal-binding</keyword>
<dbReference type="GO" id="GO:0000287">
    <property type="term" value="F:magnesium ion binding"/>
    <property type="evidence" value="ECO:0007669"/>
    <property type="project" value="UniProtKB-UniRule"/>
</dbReference>
<comment type="cofactor">
    <cofactor evidence="11">
        <name>NADPH</name>
        <dbReference type="ChEBI" id="CHEBI:57783"/>
    </cofactor>
</comment>
<dbReference type="InterPro" id="IPR011179">
    <property type="entry name" value="IPdP_isomerase"/>
</dbReference>
<dbReference type="InterPro" id="IPR000262">
    <property type="entry name" value="FMN-dep_DH"/>
</dbReference>